<dbReference type="Gene3D" id="1.20.1740.10">
    <property type="entry name" value="Amino acid/polyamine transporter I"/>
    <property type="match status" value="1"/>
</dbReference>
<evidence type="ECO:0000313" key="9">
    <source>
        <dbReference type="EMBL" id="MCQ4923497.1"/>
    </source>
</evidence>
<dbReference type="Pfam" id="PF03845">
    <property type="entry name" value="Spore_permease"/>
    <property type="match status" value="1"/>
</dbReference>
<evidence type="ECO:0000256" key="5">
    <source>
        <dbReference type="ARBA" id="ARBA00022692"/>
    </source>
</evidence>
<keyword evidence="5 8" id="KW-0812">Transmembrane</keyword>
<accession>A0ABT1SAY3</accession>
<comment type="caution">
    <text evidence="9">The sequence shown here is derived from an EMBL/GenBank/DDBJ whole genome shotgun (WGS) entry which is preliminary data.</text>
</comment>
<dbReference type="EMBL" id="JANGAC010000007">
    <property type="protein sequence ID" value="MCQ4923497.1"/>
    <property type="molecule type" value="Genomic_DNA"/>
</dbReference>
<feature type="transmembrane region" description="Helical" evidence="8">
    <location>
        <begin position="145"/>
        <end position="162"/>
    </location>
</feature>
<comment type="similarity">
    <text evidence="2">Belongs to the amino acid-polyamine-organocation (APC) superfamily. Spore germination protein (SGP) (TC 2.A.3.9) family.</text>
</comment>
<sequence length="371" mass="42784">MIEKISTRQIIFVIIISRVATVLTVMPIIHMGSANQDIWVMILVSSFYTILSIIPILFLSAKFSNLTIIGYIEKIFGKVIGKIIGIFYGIFFIRTSILFFYIATQMIRTAFMTELAPIIIILILMIVCIYITSKGLEVIARTAELFGPIIIISLIIFMLLGYNNIDFSVLLPIYRDSGFLDINLGAIQMTLIFTDIYILAMNIPQLQNKKDLYKIIIKATAYSLSLILMMIVVTQTSLGIEQTRHSNYPFLTYVRMVRTYSVFERIESAFLVIWTLSIMIRIITYLYISSYAFKEIFKKKEVNIFVYIITIISAVITYYLADINPMIEEIAGPKLLEYIYYFVFKIGIPTIAIIVYFFRRSSFEKQERLGN</sequence>
<feature type="transmembrane region" description="Helical" evidence="8">
    <location>
        <begin position="12"/>
        <end position="32"/>
    </location>
</feature>
<keyword evidence="7 8" id="KW-0472">Membrane</keyword>
<gene>
    <name evidence="9" type="ORF">NE686_10395</name>
</gene>
<dbReference type="PANTHER" id="PTHR34975:SF2">
    <property type="entry name" value="SPORE GERMINATION PROTEIN A2"/>
    <property type="match status" value="1"/>
</dbReference>
<feature type="transmembrane region" description="Helical" evidence="8">
    <location>
        <begin position="339"/>
        <end position="358"/>
    </location>
</feature>
<name>A0ABT1SAY3_9FIRM</name>
<dbReference type="NCBIfam" id="TIGR00912">
    <property type="entry name" value="2A0309"/>
    <property type="match status" value="1"/>
</dbReference>
<protein>
    <submittedName>
        <fullName evidence="9">Spore germination protein</fullName>
    </submittedName>
</protein>
<evidence type="ECO:0000256" key="4">
    <source>
        <dbReference type="ARBA" id="ARBA00022544"/>
    </source>
</evidence>
<keyword evidence="10" id="KW-1185">Reference proteome</keyword>
<dbReference type="Proteomes" id="UP001524478">
    <property type="component" value="Unassembled WGS sequence"/>
</dbReference>
<dbReference type="RefSeq" id="WP_256311464.1">
    <property type="nucleotide sequence ID" value="NZ_JANGAC010000007.1"/>
</dbReference>
<keyword evidence="3" id="KW-0813">Transport</keyword>
<evidence type="ECO:0000256" key="2">
    <source>
        <dbReference type="ARBA" id="ARBA00007998"/>
    </source>
</evidence>
<proteinExistence type="inferred from homology"/>
<feature type="transmembrane region" description="Helical" evidence="8">
    <location>
        <begin position="79"/>
        <end position="103"/>
    </location>
</feature>
<feature type="transmembrane region" description="Helical" evidence="8">
    <location>
        <begin position="182"/>
        <end position="200"/>
    </location>
</feature>
<organism evidence="9 10">
    <name type="scientific">Tissierella carlieri</name>
    <dbReference type="NCBI Taxonomy" id="689904"/>
    <lineage>
        <taxon>Bacteria</taxon>
        <taxon>Bacillati</taxon>
        <taxon>Bacillota</taxon>
        <taxon>Tissierellia</taxon>
        <taxon>Tissierellales</taxon>
        <taxon>Tissierellaceae</taxon>
        <taxon>Tissierella</taxon>
    </lineage>
</organism>
<feature type="transmembrane region" description="Helical" evidence="8">
    <location>
        <begin position="269"/>
        <end position="290"/>
    </location>
</feature>
<evidence type="ECO:0000256" key="3">
    <source>
        <dbReference type="ARBA" id="ARBA00022448"/>
    </source>
</evidence>
<evidence type="ECO:0000256" key="6">
    <source>
        <dbReference type="ARBA" id="ARBA00022989"/>
    </source>
</evidence>
<feature type="transmembrane region" description="Helical" evidence="8">
    <location>
        <begin position="115"/>
        <end position="133"/>
    </location>
</feature>
<reference evidence="9 10" key="1">
    <citation type="submission" date="2022-06" db="EMBL/GenBank/DDBJ databases">
        <title>Isolation of gut microbiota from human fecal samples.</title>
        <authorList>
            <person name="Pamer E.G."/>
            <person name="Barat B."/>
            <person name="Waligurski E."/>
            <person name="Medina S."/>
            <person name="Paddock L."/>
            <person name="Mostad J."/>
        </authorList>
    </citation>
    <scope>NUCLEOTIDE SEQUENCE [LARGE SCALE GENOMIC DNA]</scope>
    <source>
        <strain evidence="9 10">DFI.7.95</strain>
    </source>
</reference>
<feature type="transmembrane region" description="Helical" evidence="8">
    <location>
        <begin position="221"/>
        <end position="240"/>
    </location>
</feature>
<evidence type="ECO:0000313" key="10">
    <source>
        <dbReference type="Proteomes" id="UP001524478"/>
    </source>
</evidence>
<feature type="transmembrane region" description="Helical" evidence="8">
    <location>
        <begin position="38"/>
        <end position="59"/>
    </location>
</feature>
<evidence type="ECO:0000256" key="7">
    <source>
        <dbReference type="ARBA" id="ARBA00023136"/>
    </source>
</evidence>
<keyword evidence="6 8" id="KW-1133">Transmembrane helix</keyword>
<dbReference type="PANTHER" id="PTHR34975">
    <property type="entry name" value="SPORE GERMINATION PROTEIN A2"/>
    <property type="match status" value="1"/>
</dbReference>
<comment type="subcellular location">
    <subcellularLocation>
        <location evidence="1">Membrane</location>
        <topology evidence="1">Multi-pass membrane protein</topology>
    </subcellularLocation>
</comment>
<dbReference type="InterPro" id="IPR004761">
    <property type="entry name" value="Spore_GerAB"/>
</dbReference>
<evidence type="ECO:0000256" key="8">
    <source>
        <dbReference type="SAM" id="Phobius"/>
    </source>
</evidence>
<keyword evidence="4" id="KW-0309">Germination</keyword>
<feature type="transmembrane region" description="Helical" evidence="8">
    <location>
        <begin position="302"/>
        <end position="319"/>
    </location>
</feature>
<evidence type="ECO:0000256" key="1">
    <source>
        <dbReference type="ARBA" id="ARBA00004141"/>
    </source>
</evidence>